<accession>A0ABY7ERI1</accession>
<keyword evidence="4" id="KW-0418">Kinase</keyword>
<dbReference type="InterPro" id="IPR004166">
    <property type="entry name" value="a-kinase_dom"/>
</dbReference>
<keyword evidence="1" id="KW-0723">Serine/threonine-protein kinase</keyword>
<organism evidence="7 8">
    <name type="scientific">Mya arenaria</name>
    <name type="common">Soft-shell clam</name>
    <dbReference type="NCBI Taxonomy" id="6604"/>
    <lineage>
        <taxon>Eukaryota</taxon>
        <taxon>Metazoa</taxon>
        <taxon>Spiralia</taxon>
        <taxon>Lophotrochozoa</taxon>
        <taxon>Mollusca</taxon>
        <taxon>Bivalvia</taxon>
        <taxon>Autobranchia</taxon>
        <taxon>Heteroconchia</taxon>
        <taxon>Euheterodonta</taxon>
        <taxon>Imparidentia</taxon>
        <taxon>Neoheterodontei</taxon>
        <taxon>Myida</taxon>
        <taxon>Myoidea</taxon>
        <taxon>Myidae</taxon>
        <taxon>Mya</taxon>
    </lineage>
</organism>
<evidence type="ECO:0000256" key="1">
    <source>
        <dbReference type="ARBA" id="ARBA00022527"/>
    </source>
</evidence>
<dbReference type="PANTHER" id="PTHR45992">
    <property type="entry name" value="EUKARYOTIC ELONGATION FACTOR 2 KINASE-RELATED"/>
    <property type="match status" value="1"/>
</dbReference>
<proteinExistence type="predicted"/>
<dbReference type="Proteomes" id="UP001164746">
    <property type="component" value="Chromosome 8"/>
</dbReference>
<evidence type="ECO:0000256" key="3">
    <source>
        <dbReference type="ARBA" id="ARBA00022741"/>
    </source>
</evidence>
<dbReference type="InterPro" id="IPR051852">
    <property type="entry name" value="Alpha-type_PK"/>
</dbReference>
<dbReference type="InterPro" id="IPR011009">
    <property type="entry name" value="Kinase-like_dom_sf"/>
</dbReference>
<dbReference type="EMBL" id="CP111019">
    <property type="protein sequence ID" value="WAR11544.1"/>
    <property type="molecule type" value="Genomic_DNA"/>
</dbReference>
<keyword evidence="2" id="KW-0808">Transferase</keyword>
<evidence type="ECO:0000313" key="8">
    <source>
        <dbReference type="Proteomes" id="UP001164746"/>
    </source>
</evidence>
<evidence type="ECO:0000313" key="7">
    <source>
        <dbReference type="EMBL" id="WAR11544.1"/>
    </source>
</evidence>
<dbReference type="Gene3D" id="3.20.200.10">
    <property type="entry name" value="MHCK/EF2 kinase"/>
    <property type="match status" value="1"/>
</dbReference>
<keyword evidence="3" id="KW-0547">Nucleotide-binding</keyword>
<keyword evidence="5" id="KW-0067">ATP-binding</keyword>
<evidence type="ECO:0000256" key="5">
    <source>
        <dbReference type="ARBA" id="ARBA00022840"/>
    </source>
</evidence>
<reference evidence="7" key="1">
    <citation type="submission" date="2022-11" db="EMBL/GenBank/DDBJ databases">
        <title>Centuries of genome instability and evolution in soft-shell clam transmissible cancer (bioRxiv).</title>
        <authorList>
            <person name="Hart S.F.M."/>
            <person name="Yonemitsu M.A."/>
            <person name="Giersch R.M."/>
            <person name="Beal B.F."/>
            <person name="Arriagada G."/>
            <person name="Davis B.W."/>
            <person name="Ostrander E.A."/>
            <person name="Goff S.P."/>
            <person name="Metzger M.J."/>
        </authorList>
    </citation>
    <scope>NUCLEOTIDE SEQUENCE</scope>
    <source>
        <strain evidence="7">MELC-2E11</strain>
        <tissue evidence="7">Siphon/mantle</tissue>
    </source>
</reference>
<protein>
    <submittedName>
        <fullName evidence="7">VWKA-like protein</fullName>
    </submittedName>
</protein>
<evidence type="ECO:0000259" key="6">
    <source>
        <dbReference type="PROSITE" id="PS51158"/>
    </source>
</evidence>
<feature type="domain" description="Alpha-type protein kinase" evidence="6">
    <location>
        <begin position="1"/>
        <end position="160"/>
    </location>
</feature>
<sequence length="206" mass="23197">MAVDWVPDFHASVKAARFAEIFTQNVLPSLKGLISTTKIEFVIPLLAKMDSLSHFKVLGLFPVKEDRSYLLPKEYVGIEPYLEGKFEKFNSNGGYEDNTAAVLNTFSHWTWHVSGHQYLVCDLQGVSRYGMTDLGVVGMEQVLASHKCNNLCDRLALSNPLADIAVHVPGHKIRHTTYNFQLEDGDIVRANDGRTPYFSFRDPIVH</sequence>
<evidence type="ECO:0000256" key="4">
    <source>
        <dbReference type="ARBA" id="ARBA00022777"/>
    </source>
</evidence>
<gene>
    <name evidence="7" type="ORF">MAR_025724</name>
</gene>
<keyword evidence="8" id="KW-1185">Reference proteome</keyword>
<dbReference type="PROSITE" id="PS51158">
    <property type="entry name" value="ALPHA_KINASE"/>
    <property type="match status" value="1"/>
</dbReference>
<dbReference type="SUPFAM" id="SSF56112">
    <property type="entry name" value="Protein kinase-like (PK-like)"/>
    <property type="match status" value="1"/>
</dbReference>
<name>A0ABY7ERI1_MYAAR</name>
<dbReference type="Pfam" id="PF02816">
    <property type="entry name" value="Alpha_kinase"/>
    <property type="match status" value="1"/>
</dbReference>
<dbReference type="CDD" id="cd04515">
    <property type="entry name" value="Alpha_kinase"/>
    <property type="match status" value="1"/>
</dbReference>
<dbReference type="SMART" id="SM00811">
    <property type="entry name" value="Alpha_kinase"/>
    <property type="match status" value="1"/>
</dbReference>
<evidence type="ECO:0000256" key="2">
    <source>
        <dbReference type="ARBA" id="ARBA00022679"/>
    </source>
</evidence>